<feature type="domain" description="Mce/MlaD" evidence="3">
    <location>
        <begin position="48"/>
        <end position="126"/>
    </location>
</feature>
<dbReference type="PANTHER" id="PTHR33371">
    <property type="entry name" value="INTERMEMBRANE PHOSPHOLIPID TRANSPORT SYSTEM BINDING PROTEIN MLAD-RELATED"/>
    <property type="match status" value="1"/>
</dbReference>
<protein>
    <submittedName>
        <fullName evidence="4">Outer membrane lipid asymmetry maintenance protein MlaD</fullName>
    </submittedName>
</protein>
<dbReference type="InterPro" id="IPR052336">
    <property type="entry name" value="MlaD_Phospholipid_Transporter"/>
</dbReference>
<keyword evidence="2" id="KW-1133">Transmembrane helix</keyword>
<dbReference type="Proteomes" id="UP001165575">
    <property type="component" value="Unassembled WGS sequence"/>
</dbReference>
<keyword evidence="5" id="KW-1185">Reference proteome</keyword>
<keyword evidence="2" id="KW-0472">Membrane</keyword>
<dbReference type="RefSeq" id="WP_155572476.1">
    <property type="nucleotide sequence ID" value="NZ_JANIDX010000001.1"/>
</dbReference>
<evidence type="ECO:0000259" key="3">
    <source>
        <dbReference type="Pfam" id="PF02470"/>
    </source>
</evidence>
<dbReference type="EMBL" id="JANIDX010000001">
    <property type="protein sequence ID" value="MCX5619176.1"/>
    <property type="molecule type" value="Genomic_DNA"/>
</dbReference>
<feature type="transmembrane region" description="Helical" evidence="2">
    <location>
        <begin position="21"/>
        <end position="41"/>
    </location>
</feature>
<gene>
    <name evidence="4" type="primary">mlaD</name>
    <name evidence="4" type="ORF">NQF89_01880</name>
</gene>
<reference evidence="4 5" key="1">
    <citation type="submission" date="2022-07" db="EMBL/GenBank/DDBJ databases">
        <title>Bombella genomes.</title>
        <authorList>
            <person name="Harer L."/>
            <person name="Styblova S."/>
            <person name="Ehrmann M."/>
        </authorList>
    </citation>
    <scope>NUCLEOTIDE SEQUENCE [LARGE SCALE GENOMIC DNA]</scope>
    <source>
        <strain evidence="4 5">TMW 2.2556</strain>
    </source>
</reference>
<comment type="caution">
    <text evidence="4">The sequence shown here is derived from an EMBL/GenBank/DDBJ whole genome shotgun (WGS) entry which is preliminary data.</text>
</comment>
<name>A0ABT3WJC6_9PROT</name>
<evidence type="ECO:0000313" key="5">
    <source>
        <dbReference type="Proteomes" id="UP001165575"/>
    </source>
</evidence>
<evidence type="ECO:0000256" key="1">
    <source>
        <dbReference type="SAM" id="MobiDB-lite"/>
    </source>
</evidence>
<evidence type="ECO:0000256" key="2">
    <source>
        <dbReference type="SAM" id="Phobius"/>
    </source>
</evidence>
<dbReference type="InterPro" id="IPR030970">
    <property type="entry name" value="ABC_MlaD"/>
</dbReference>
<keyword evidence="2" id="KW-0812">Transmembrane</keyword>
<dbReference type="InterPro" id="IPR003399">
    <property type="entry name" value="Mce/MlaD"/>
</dbReference>
<organism evidence="4 5">
    <name type="scientific">Bombella pollinis</name>
    <dbReference type="NCBI Taxonomy" id="2967337"/>
    <lineage>
        <taxon>Bacteria</taxon>
        <taxon>Pseudomonadati</taxon>
        <taxon>Pseudomonadota</taxon>
        <taxon>Alphaproteobacteria</taxon>
        <taxon>Acetobacterales</taxon>
        <taxon>Acetobacteraceae</taxon>
        <taxon>Bombella</taxon>
    </lineage>
</organism>
<accession>A0ABT3WJC6</accession>
<evidence type="ECO:0000313" key="4">
    <source>
        <dbReference type="EMBL" id="MCX5619176.1"/>
    </source>
</evidence>
<dbReference type="Pfam" id="PF02470">
    <property type="entry name" value="MlaD"/>
    <property type="match status" value="1"/>
</dbReference>
<sequence length="188" mass="19427">MVTGNVGDMAVRRAGKDRLELAVGLVAAGVLAVLIVIAFIGRQHPQDRGYPLHAAFSHIDGLGVGSDVRLAGVTVGHVRHLQVDPHNFQAEVTFSVAPNIQLPADSGAIITSDSLLGGKYIALTPGGDATMLKADGVIGETQGAISLEQLLSKFIFSVTDSLQKKAPPATPPTEPNPSSAQAPAQLTP</sequence>
<dbReference type="PANTHER" id="PTHR33371:SF4">
    <property type="entry name" value="INTERMEMBRANE PHOSPHOLIPID TRANSPORT SYSTEM BINDING PROTEIN MLAD"/>
    <property type="match status" value="1"/>
</dbReference>
<proteinExistence type="predicted"/>
<dbReference type="NCBIfam" id="TIGR04430">
    <property type="entry name" value="OM_asym_MlaD"/>
    <property type="match status" value="1"/>
</dbReference>
<feature type="region of interest" description="Disordered" evidence="1">
    <location>
        <begin position="162"/>
        <end position="188"/>
    </location>
</feature>